<reference evidence="1 2" key="1">
    <citation type="journal article" date="2021" name="Appl. Environ. Microbiol.">
        <title>Genetic linkage and physical mapping for an oyster mushroom Pleurotus cornucopiae and QTL analysis for the trait cap color.</title>
        <authorList>
            <person name="Zhang Y."/>
            <person name="Gao W."/>
            <person name="Sonnenberg A."/>
            <person name="Chen Q."/>
            <person name="Zhang J."/>
            <person name="Huang C."/>
        </authorList>
    </citation>
    <scope>NUCLEOTIDE SEQUENCE [LARGE SCALE GENOMIC DNA]</scope>
    <source>
        <strain evidence="1">CCMSSC00406</strain>
    </source>
</reference>
<comment type="caution">
    <text evidence="1">The sequence shown here is derived from an EMBL/GenBank/DDBJ whole genome shotgun (WGS) entry which is preliminary data.</text>
</comment>
<organism evidence="1 2">
    <name type="scientific">Pleurotus cornucopiae</name>
    <name type="common">Cornucopia mushroom</name>
    <dbReference type="NCBI Taxonomy" id="5321"/>
    <lineage>
        <taxon>Eukaryota</taxon>
        <taxon>Fungi</taxon>
        <taxon>Dikarya</taxon>
        <taxon>Basidiomycota</taxon>
        <taxon>Agaricomycotina</taxon>
        <taxon>Agaricomycetes</taxon>
        <taxon>Agaricomycetidae</taxon>
        <taxon>Agaricales</taxon>
        <taxon>Pleurotineae</taxon>
        <taxon>Pleurotaceae</taxon>
        <taxon>Pleurotus</taxon>
    </lineage>
</organism>
<sequence>MLDELDICVGHLDFDMEKLLDIAATRHVSERFKLDQTYVRSAGLSMKEQLASIASANYLFESIFHMDSSNILKNSFNVKILPELTIPEGIHKSPKTGVQYTFHGVADFVTFLVQQTEDLDARDIKDLLSPIGFSSANISMLEELNIRPARFDFDAEKLKEVAKGRAVSERFKLDLSFTRHGGLSAKEQLASIATVNYLFDSMYNAPGIDLSTLRAKFSPELKFPAGTQANSNTGAAYTFHGAADYVLFLVNNSVNLDDRDISDLKAALSLCAKRLVVVEVKSFETVFKPQHIAEAVAQAMTASYHSK</sequence>
<keyword evidence="2" id="KW-1185">Reference proteome</keyword>
<gene>
    <name evidence="1" type="ORF">CCMSSC00406_0003072</name>
</gene>
<proteinExistence type="predicted"/>
<name>A0ACB7J4R8_PLECO</name>
<evidence type="ECO:0000313" key="2">
    <source>
        <dbReference type="Proteomes" id="UP000824881"/>
    </source>
</evidence>
<dbReference type="Proteomes" id="UP000824881">
    <property type="component" value="Unassembled WGS sequence"/>
</dbReference>
<accession>A0ACB7J4R8</accession>
<dbReference type="EMBL" id="WQMT02000002">
    <property type="protein sequence ID" value="KAG9225569.1"/>
    <property type="molecule type" value="Genomic_DNA"/>
</dbReference>
<evidence type="ECO:0000313" key="1">
    <source>
        <dbReference type="EMBL" id="KAG9225569.1"/>
    </source>
</evidence>
<protein>
    <submittedName>
        <fullName evidence="1">Uncharacterized protein</fullName>
    </submittedName>
</protein>